<dbReference type="InterPro" id="IPR023393">
    <property type="entry name" value="START-like_dom_sf"/>
</dbReference>
<protein>
    <submittedName>
        <fullName evidence="3">SRPBCC domain-containing protein</fullName>
    </submittedName>
</protein>
<name>A0ABY7MXZ4_9BRAD</name>
<evidence type="ECO:0000259" key="2">
    <source>
        <dbReference type="Pfam" id="PF08327"/>
    </source>
</evidence>
<keyword evidence="4" id="KW-1185">Reference proteome</keyword>
<organism evidence="3 4">
    <name type="scientific">Bradyrhizobium xenonodulans</name>
    <dbReference type="NCBI Taxonomy" id="2736875"/>
    <lineage>
        <taxon>Bacteria</taxon>
        <taxon>Pseudomonadati</taxon>
        <taxon>Pseudomonadota</taxon>
        <taxon>Alphaproteobacteria</taxon>
        <taxon>Hyphomicrobiales</taxon>
        <taxon>Nitrobacteraceae</taxon>
        <taxon>Bradyrhizobium</taxon>
    </lineage>
</organism>
<proteinExistence type="inferred from homology"/>
<sequence length="114" mass="13077">MQWFGPPNMTPATLSAELDVRAGGSFRISFTRDDGEYFEAGGIYREVVPNERLVFTWAWHSTPERESLVTITLKPDNAGTLMVFRHAQFFDEAARDNHQRGWTSFFDKLDAFVV</sequence>
<dbReference type="Pfam" id="PF08327">
    <property type="entry name" value="AHSA1"/>
    <property type="match status" value="1"/>
</dbReference>
<dbReference type="Gene3D" id="3.30.530.20">
    <property type="match status" value="1"/>
</dbReference>
<dbReference type="RefSeq" id="WP_270172994.1">
    <property type="nucleotide sequence ID" value="NZ_CP089391.1"/>
</dbReference>
<comment type="similarity">
    <text evidence="1">Belongs to the AHA1 family.</text>
</comment>
<dbReference type="SUPFAM" id="SSF55961">
    <property type="entry name" value="Bet v1-like"/>
    <property type="match status" value="1"/>
</dbReference>
<accession>A0ABY7MXZ4</accession>
<evidence type="ECO:0000313" key="4">
    <source>
        <dbReference type="Proteomes" id="UP001179614"/>
    </source>
</evidence>
<feature type="domain" description="Activator of Hsp90 ATPase homologue 1/2-like C-terminal" evidence="2">
    <location>
        <begin position="14"/>
        <end position="112"/>
    </location>
</feature>
<evidence type="ECO:0000256" key="1">
    <source>
        <dbReference type="ARBA" id="ARBA00006817"/>
    </source>
</evidence>
<evidence type="ECO:0000313" key="3">
    <source>
        <dbReference type="EMBL" id="WBL82801.1"/>
    </source>
</evidence>
<dbReference type="CDD" id="cd07814">
    <property type="entry name" value="SRPBCC_CalC_Aha1-like"/>
    <property type="match status" value="1"/>
</dbReference>
<dbReference type="InterPro" id="IPR013538">
    <property type="entry name" value="ASHA1/2-like_C"/>
</dbReference>
<reference evidence="3" key="1">
    <citation type="submission" date="2021-12" db="EMBL/GenBank/DDBJ databases">
        <title>Bradyrhizobium xenonodulans sp. nov.</title>
        <authorList>
            <person name="Claassens R."/>
            <person name="Venter S.N."/>
            <person name="Beukes C.W."/>
            <person name="Stepkowski T."/>
            <person name="Steenkamp E.T."/>
        </authorList>
    </citation>
    <scope>NUCLEOTIDE SEQUENCE</scope>
    <source>
        <strain evidence="3">14AB</strain>
    </source>
</reference>
<dbReference type="Proteomes" id="UP001179614">
    <property type="component" value="Chromosome"/>
</dbReference>
<gene>
    <name evidence="3" type="ORF">I3J27_38910</name>
</gene>
<dbReference type="EMBL" id="CP089391">
    <property type="protein sequence ID" value="WBL82801.1"/>
    <property type="molecule type" value="Genomic_DNA"/>
</dbReference>